<evidence type="ECO:0000256" key="3">
    <source>
        <dbReference type="ARBA" id="ARBA00022618"/>
    </source>
</evidence>
<dbReference type="PROSITE" id="PS51900">
    <property type="entry name" value="CB"/>
    <property type="match status" value="1"/>
</dbReference>
<dbReference type="GO" id="GO:0003677">
    <property type="term" value="F:DNA binding"/>
    <property type="evidence" value="ECO:0007669"/>
    <property type="project" value="UniProtKB-UniRule"/>
</dbReference>
<name>A0A845BLB8_9NEIS</name>
<dbReference type="GO" id="GO:0007059">
    <property type="term" value="P:chromosome segregation"/>
    <property type="evidence" value="ECO:0007669"/>
    <property type="project" value="UniProtKB-KW"/>
</dbReference>
<dbReference type="GO" id="GO:0051301">
    <property type="term" value="P:cell division"/>
    <property type="evidence" value="ECO:0007669"/>
    <property type="project" value="UniProtKB-KW"/>
</dbReference>
<dbReference type="GO" id="GO:0006310">
    <property type="term" value="P:DNA recombination"/>
    <property type="evidence" value="ECO:0007669"/>
    <property type="project" value="UniProtKB-KW"/>
</dbReference>
<dbReference type="InterPro" id="IPR013762">
    <property type="entry name" value="Integrase-like_cat_sf"/>
</dbReference>
<keyword evidence="7" id="KW-0233">DNA recombination</keyword>
<evidence type="ECO:0000256" key="1">
    <source>
        <dbReference type="ARBA" id="ARBA00004496"/>
    </source>
</evidence>
<keyword evidence="5" id="KW-0229">DNA integration</keyword>
<reference evidence="12 13" key="1">
    <citation type="submission" date="2019-12" db="EMBL/GenBank/DDBJ databases">
        <title>Neisseriaceae gen. nov. sp. Genome sequencing and assembly.</title>
        <authorList>
            <person name="Liu Z."/>
            <person name="Li A."/>
        </authorList>
    </citation>
    <scope>NUCLEOTIDE SEQUENCE [LARGE SCALE GENOMIC DNA]</scope>
    <source>
        <strain evidence="12 13">B2N2-7</strain>
    </source>
</reference>
<evidence type="ECO:0000256" key="6">
    <source>
        <dbReference type="ARBA" id="ARBA00023125"/>
    </source>
</evidence>
<organism evidence="12 13">
    <name type="scientific">Craterilacuibacter sinensis</name>
    <dbReference type="NCBI Taxonomy" id="2686017"/>
    <lineage>
        <taxon>Bacteria</taxon>
        <taxon>Pseudomonadati</taxon>
        <taxon>Pseudomonadota</taxon>
        <taxon>Betaproteobacteria</taxon>
        <taxon>Neisseriales</taxon>
        <taxon>Neisseriaceae</taxon>
        <taxon>Craterilacuibacter</taxon>
    </lineage>
</organism>
<dbReference type="Proteomes" id="UP000467214">
    <property type="component" value="Unassembled WGS sequence"/>
</dbReference>
<dbReference type="Gene3D" id="1.10.150.130">
    <property type="match status" value="1"/>
</dbReference>
<dbReference type="Pfam" id="PF00589">
    <property type="entry name" value="Phage_integrase"/>
    <property type="match status" value="1"/>
</dbReference>
<sequence>MLSPLAQAPAPALLIRAQSDEHAVLAWLSEHADRPHTLSGYRKESERFLLWLGTRQQNLASLKREDVHDYQRFLAQPGNNWVGPSRPRSHPEWKPFAGPLSPSSIRHALTILAALYRYLGDAGYLSGNPFALVKSRRSKQDSLPFERFLDAGAWQAVHQALAQLPEATAKERAHAARTRWLITLLYLTGARRSEVAGAVMGDIFSRRSRHWWRIHGKGGVLAEVPLNSELMDALASYRLSLGLGGSIHPAEATPLVCRLSTLKPLGDKAIYLICKEVFRRAEACCHDEESRLSLRKASCHWLRHTSASHQLDAGVSLLMVSQNLRHASIQTTRRYLHSEHDARHEASKLHAFNSTTEE</sequence>
<dbReference type="GO" id="GO:0005737">
    <property type="term" value="C:cytoplasm"/>
    <property type="evidence" value="ECO:0007669"/>
    <property type="project" value="UniProtKB-SubCell"/>
</dbReference>
<evidence type="ECO:0000313" key="12">
    <source>
        <dbReference type="EMBL" id="MXR37019.1"/>
    </source>
</evidence>
<evidence type="ECO:0000256" key="2">
    <source>
        <dbReference type="ARBA" id="ARBA00022490"/>
    </source>
</evidence>
<evidence type="ECO:0000256" key="7">
    <source>
        <dbReference type="ARBA" id="ARBA00023172"/>
    </source>
</evidence>
<dbReference type="PANTHER" id="PTHR30349:SF77">
    <property type="entry name" value="TYROSINE RECOMBINASE XERC"/>
    <property type="match status" value="1"/>
</dbReference>
<evidence type="ECO:0000256" key="8">
    <source>
        <dbReference type="ARBA" id="ARBA00023306"/>
    </source>
</evidence>
<evidence type="ECO:0000259" key="11">
    <source>
        <dbReference type="PROSITE" id="PS51900"/>
    </source>
</evidence>
<keyword evidence="13" id="KW-1185">Reference proteome</keyword>
<comment type="caution">
    <text evidence="12">The sequence shown here is derived from an EMBL/GenBank/DDBJ whole genome shotgun (WGS) entry which is preliminary data.</text>
</comment>
<evidence type="ECO:0000256" key="4">
    <source>
        <dbReference type="ARBA" id="ARBA00022829"/>
    </source>
</evidence>
<dbReference type="InterPro" id="IPR011010">
    <property type="entry name" value="DNA_brk_join_enz"/>
</dbReference>
<keyword evidence="8" id="KW-0131">Cell cycle</keyword>
<protein>
    <submittedName>
        <fullName evidence="12">Tyrosine-type recombinase/integrase</fullName>
    </submittedName>
</protein>
<dbReference type="EMBL" id="WSSB01000006">
    <property type="protein sequence ID" value="MXR37019.1"/>
    <property type="molecule type" value="Genomic_DNA"/>
</dbReference>
<accession>A0A845BLB8</accession>
<dbReference type="AlphaFoldDB" id="A0A845BLB8"/>
<dbReference type="InterPro" id="IPR050090">
    <property type="entry name" value="Tyrosine_recombinase_XerCD"/>
</dbReference>
<keyword evidence="4" id="KW-0159">Chromosome partition</keyword>
<dbReference type="RefSeq" id="WP_160796365.1">
    <property type="nucleotide sequence ID" value="NZ_WSSB01000006.1"/>
</dbReference>
<dbReference type="InterPro" id="IPR002104">
    <property type="entry name" value="Integrase_catalytic"/>
</dbReference>
<dbReference type="PROSITE" id="PS51898">
    <property type="entry name" value="TYR_RECOMBINASE"/>
    <property type="match status" value="1"/>
</dbReference>
<dbReference type="SUPFAM" id="SSF56349">
    <property type="entry name" value="DNA breaking-rejoining enzymes"/>
    <property type="match status" value="1"/>
</dbReference>
<feature type="domain" description="Tyr recombinase" evidence="10">
    <location>
        <begin position="144"/>
        <end position="350"/>
    </location>
</feature>
<evidence type="ECO:0000313" key="13">
    <source>
        <dbReference type="Proteomes" id="UP000467214"/>
    </source>
</evidence>
<dbReference type="PANTHER" id="PTHR30349">
    <property type="entry name" value="PHAGE INTEGRASE-RELATED"/>
    <property type="match status" value="1"/>
</dbReference>
<dbReference type="InterPro" id="IPR044068">
    <property type="entry name" value="CB"/>
</dbReference>
<feature type="domain" description="Core-binding (CB)" evidence="11">
    <location>
        <begin position="18"/>
        <end position="120"/>
    </location>
</feature>
<evidence type="ECO:0000256" key="5">
    <source>
        <dbReference type="ARBA" id="ARBA00022908"/>
    </source>
</evidence>
<dbReference type="GO" id="GO:0015074">
    <property type="term" value="P:DNA integration"/>
    <property type="evidence" value="ECO:0007669"/>
    <property type="project" value="UniProtKB-KW"/>
</dbReference>
<evidence type="ECO:0000259" key="10">
    <source>
        <dbReference type="PROSITE" id="PS51898"/>
    </source>
</evidence>
<keyword evidence="6 9" id="KW-0238">DNA-binding</keyword>
<keyword evidence="2" id="KW-0963">Cytoplasm</keyword>
<keyword evidence="3" id="KW-0132">Cell division</keyword>
<dbReference type="CDD" id="cd00397">
    <property type="entry name" value="DNA_BRE_C"/>
    <property type="match status" value="1"/>
</dbReference>
<dbReference type="Gene3D" id="1.10.443.10">
    <property type="entry name" value="Intergrase catalytic core"/>
    <property type="match status" value="1"/>
</dbReference>
<gene>
    <name evidence="12" type="ORF">GQF02_08545</name>
</gene>
<comment type="subcellular location">
    <subcellularLocation>
        <location evidence="1">Cytoplasm</location>
    </subcellularLocation>
</comment>
<dbReference type="InterPro" id="IPR010998">
    <property type="entry name" value="Integrase_recombinase_N"/>
</dbReference>
<proteinExistence type="predicted"/>
<evidence type="ECO:0000256" key="9">
    <source>
        <dbReference type="PROSITE-ProRule" id="PRU01248"/>
    </source>
</evidence>